<dbReference type="InterPro" id="IPR017441">
    <property type="entry name" value="Protein_kinase_ATP_BS"/>
</dbReference>
<dbReference type="Gene3D" id="1.10.510.10">
    <property type="entry name" value="Transferase(Phosphotransferase) domain 1"/>
    <property type="match status" value="1"/>
</dbReference>
<dbReference type="OrthoDB" id="10013850at2759"/>
<dbReference type="Proteomes" id="UP000198287">
    <property type="component" value="Unassembled WGS sequence"/>
</dbReference>
<dbReference type="GO" id="GO:0004672">
    <property type="term" value="F:protein kinase activity"/>
    <property type="evidence" value="ECO:0007669"/>
    <property type="project" value="InterPro"/>
</dbReference>
<evidence type="ECO:0000256" key="5">
    <source>
        <dbReference type="SAM" id="Phobius"/>
    </source>
</evidence>
<keyword evidence="5" id="KW-0812">Transmembrane</keyword>
<name>A0A226F7U3_FOLCA</name>
<protein>
    <submittedName>
        <fullName evidence="7">Monocarboxylate transporter 13</fullName>
    </submittedName>
</protein>
<feature type="transmembrane region" description="Helical" evidence="5">
    <location>
        <begin position="1590"/>
        <end position="1607"/>
    </location>
</feature>
<dbReference type="PROSITE" id="PS00107">
    <property type="entry name" value="PROTEIN_KINASE_ATP"/>
    <property type="match status" value="1"/>
</dbReference>
<feature type="transmembrane region" description="Helical" evidence="5">
    <location>
        <begin position="1344"/>
        <end position="1361"/>
    </location>
</feature>
<evidence type="ECO:0000256" key="1">
    <source>
        <dbReference type="ARBA" id="ARBA00022741"/>
    </source>
</evidence>
<feature type="transmembrane region" description="Helical" evidence="5">
    <location>
        <begin position="1279"/>
        <end position="1302"/>
    </location>
</feature>
<dbReference type="SUPFAM" id="SSF56112">
    <property type="entry name" value="Protein kinase-like (PK-like)"/>
    <property type="match status" value="1"/>
</dbReference>
<dbReference type="PANTHER" id="PTHR11360">
    <property type="entry name" value="MONOCARBOXYLATE TRANSPORTER"/>
    <property type="match status" value="1"/>
</dbReference>
<dbReference type="PROSITE" id="PS50011">
    <property type="entry name" value="PROTEIN_KINASE_DOM"/>
    <property type="match status" value="1"/>
</dbReference>
<evidence type="ECO:0000256" key="3">
    <source>
        <dbReference type="PROSITE-ProRule" id="PRU10141"/>
    </source>
</evidence>
<feature type="transmembrane region" description="Helical" evidence="5">
    <location>
        <begin position="1252"/>
        <end position="1272"/>
    </location>
</feature>
<dbReference type="InterPro" id="IPR050327">
    <property type="entry name" value="Proton-linked_MCT"/>
</dbReference>
<gene>
    <name evidence="7" type="ORF">Fcan01_00359</name>
</gene>
<dbReference type="CDD" id="cd00180">
    <property type="entry name" value="PKc"/>
    <property type="match status" value="1"/>
</dbReference>
<feature type="binding site" evidence="3">
    <location>
        <position position="918"/>
    </location>
    <ligand>
        <name>ATP</name>
        <dbReference type="ChEBI" id="CHEBI:30616"/>
    </ligand>
</feature>
<feature type="compositionally biased region" description="Basic residues" evidence="4">
    <location>
        <begin position="25"/>
        <end position="37"/>
    </location>
</feature>
<evidence type="ECO:0000256" key="4">
    <source>
        <dbReference type="SAM" id="MobiDB-lite"/>
    </source>
</evidence>
<dbReference type="EMBL" id="LNIX01000001">
    <property type="protein sequence ID" value="OXA64936.1"/>
    <property type="molecule type" value="Genomic_DNA"/>
</dbReference>
<accession>A0A226F7U3</accession>
<keyword evidence="2 3" id="KW-0067">ATP-binding</keyword>
<dbReference type="InterPro" id="IPR011009">
    <property type="entry name" value="Kinase-like_dom_sf"/>
</dbReference>
<dbReference type="InterPro" id="IPR011701">
    <property type="entry name" value="MFS"/>
</dbReference>
<dbReference type="InterPro" id="IPR008271">
    <property type="entry name" value="Ser/Thr_kinase_AS"/>
</dbReference>
<feature type="transmembrane region" description="Helical" evidence="5">
    <location>
        <begin position="1429"/>
        <end position="1446"/>
    </location>
</feature>
<sequence>MSTRKNYKKYFTPTGGSSRSLFVPRRTRYRISQKGVRRNLDNQHETQNTQEVNGNSPQHEEETNLDDNVVAYNDNSMPGIDDLSSDEEYDDSEEKSQSQPIFPNSQLTANESCLLIFGYAFRHKISKSALSDLLTLINFHLPQGETIPSSVYLLSKKLNPCYDQAKKIPFCSNCQNILETNGSCASCQESGRNATKDGNFFVSFDIATIMKQLLERKNIAQCLKKNFAKRQFNNNESSGIMDGEAYKKLKLSKFDITCCINTDGVSIFNSSKSCIWPLLLSINELDYDLRRKHTILAGLWFNDSKPNFKLFLDPLINQSNQLSKEGIQWNFNGVEIKSKIFFPMLAADSVARAPLQGINQFNGEYSCPWCQAKGLNLSTGDRSHKWIFPPTEIAANRNKEHFFNQLLELRDLLSTGSSISNRYGIKLASPLLKIPHFSIVDGFVFDYMHTVLLGVVRMLTFAWILPKNHQEIFYIGNKENQINQKLRRCKIPKNCSRTIRDLSSIKYWKAHEWKNWMLIAVPLLKGILQDCFLKHFAKLVDSISILCQDSVTMDEILVAEILIKEFSMLIPNLYGQSYCSFNVHLLTHAAENVRKWGPLWGYSLFQFENYNGASKWMLNKNQNPWSYEPTEWPNDKETAIINSVFGTFESVCPTTSSDSIPLPTDILDFDRCDAKLNAKIEQDPVTMVTEADDSPTVNPSDPRSVDDALERTFRQLDYSKTFTRIIQLGKLGSIPSLGNHTQTVQALTKLTIPENTDIFVDAVQFSAERWHAAKKCETIKKCAEKLFAKYWRTDCQNSGGKLFNFEDVCPVKRLAIYRAAKFLIVQAKTNSTTIFDSTIPEHNVFPTEQEIIEISETLTQTFSARQSLLRDHSNRNDPSYKQIWKTSSHLVPQRIIGQGSFGSVWLAEGHGKELFAVKVTRLEEPIIKDTVLETSSTWRHANVVRYFDSWREPEQISAHENEPTSTTLFIKMELCDGDLAQFLDKEKHQLNPPLKMDIIRQVSSGLDYLHSEVKVIHGDLKPANILFKMLQKDVTIFKIGDFGLSRNLEGNDSLVSTPLYRAPEVEEVLHNYTSASDIYSAGLIFCEVLHNFERDEKRAVFHLIKYKGGQDVELLSCFLEKLNLVGDNLSSVWDSGVGQVLAKMLNPVGNQRPTAGEIVGGMDLRGGCAADTVRLTNFRSATKLGLSEEKKHSPGDSALIWEEQEVEYALDGGSAWVIAAASLLNNFVLDGVSFSYGVLTQKVTEQKSLSEFQFHLCGSVMLGTQLIIGPMIPFLCSTLGFCTVSILGSVTAAVGFFLSWAWSWGEAPSFTGFLVGFGLLVGVGFGLMFTVSIIILGKFFASNLPFATGLAVTGSALGSLATPKVLGWIVGYYGWQGSMLFLSGCCIVSIGFGALYRECPTRVEKVCKVLADRKSDTTLLKELVKSPTCWILCVTGGLGALGYFMPSAFIADRAMAPPFNATWDQATWLPAIIGGSNTLARFGFGILANSDRAVYSLMLINVALTLGGFVTMMTVYATKYWMLALYAALYGQMIGVLASLRSVVVYQYMGKEKYSLAFGLNIFFMGISLYCGNAFAGWLNDTTGNMDSTFQYVGAFFILSALPCYPLRWIHEWETGRPVFSSALGSNS</sequence>
<organism evidence="7 8">
    <name type="scientific">Folsomia candida</name>
    <name type="common">Springtail</name>
    <dbReference type="NCBI Taxonomy" id="158441"/>
    <lineage>
        <taxon>Eukaryota</taxon>
        <taxon>Metazoa</taxon>
        <taxon>Ecdysozoa</taxon>
        <taxon>Arthropoda</taxon>
        <taxon>Hexapoda</taxon>
        <taxon>Collembola</taxon>
        <taxon>Entomobryomorpha</taxon>
        <taxon>Isotomoidea</taxon>
        <taxon>Isotomidae</taxon>
        <taxon>Proisotominae</taxon>
        <taxon>Folsomia</taxon>
    </lineage>
</organism>
<feature type="region of interest" description="Disordered" evidence="4">
    <location>
        <begin position="1"/>
        <end position="104"/>
    </location>
</feature>
<feature type="compositionally biased region" description="Polar residues" evidence="4">
    <location>
        <begin position="45"/>
        <end position="57"/>
    </location>
</feature>
<feature type="transmembrane region" description="Helical" evidence="5">
    <location>
        <begin position="1466"/>
        <end position="1487"/>
    </location>
</feature>
<feature type="transmembrane region" description="Helical" evidence="5">
    <location>
        <begin position="1314"/>
        <end position="1337"/>
    </location>
</feature>
<comment type="caution">
    <text evidence="7">The sequence shown here is derived from an EMBL/GenBank/DDBJ whole genome shotgun (WGS) entry which is preliminary data.</text>
</comment>
<keyword evidence="1 3" id="KW-0547">Nucleotide-binding</keyword>
<dbReference type="InterPro" id="IPR036259">
    <property type="entry name" value="MFS_trans_sf"/>
</dbReference>
<dbReference type="Pfam" id="PF00069">
    <property type="entry name" value="Pkinase"/>
    <property type="match status" value="1"/>
</dbReference>
<evidence type="ECO:0000259" key="6">
    <source>
        <dbReference type="PROSITE" id="PS50011"/>
    </source>
</evidence>
<evidence type="ECO:0000313" key="7">
    <source>
        <dbReference type="EMBL" id="OXA64936.1"/>
    </source>
</evidence>
<keyword evidence="5" id="KW-0472">Membrane</keyword>
<dbReference type="Pfam" id="PF07690">
    <property type="entry name" value="MFS_1"/>
    <property type="match status" value="1"/>
</dbReference>
<proteinExistence type="predicted"/>
<evidence type="ECO:0000313" key="8">
    <source>
        <dbReference type="Proteomes" id="UP000198287"/>
    </source>
</evidence>
<keyword evidence="5" id="KW-1133">Transmembrane helix</keyword>
<feature type="transmembrane region" description="Helical" evidence="5">
    <location>
        <begin position="1523"/>
        <end position="1544"/>
    </location>
</feature>
<feature type="domain" description="Protein kinase" evidence="6">
    <location>
        <begin position="890"/>
        <end position="1165"/>
    </location>
</feature>
<reference evidence="7 8" key="1">
    <citation type="submission" date="2015-12" db="EMBL/GenBank/DDBJ databases">
        <title>The genome of Folsomia candida.</title>
        <authorList>
            <person name="Faddeeva A."/>
            <person name="Derks M.F."/>
            <person name="Anvar Y."/>
            <person name="Smit S."/>
            <person name="Van Straalen N."/>
            <person name="Roelofs D."/>
        </authorList>
    </citation>
    <scope>NUCLEOTIDE SEQUENCE [LARGE SCALE GENOMIC DNA]</scope>
    <source>
        <strain evidence="7 8">VU population</strain>
        <tissue evidence="7">Whole body</tissue>
    </source>
</reference>
<dbReference type="PROSITE" id="PS00108">
    <property type="entry name" value="PROTEIN_KINASE_ST"/>
    <property type="match status" value="1"/>
</dbReference>
<dbReference type="SMART" id="SM00220">
    <property type="entry name" value="S_TKc"/>
    <property type="match status" value="1"/>
</dbReference>
<dbReference type="GO" id="GO:0008028">
    <property type="term" value="F:monocarboxylic acid transmembrane transporter activity"/>
    <property type="evidence" value="ECO:0007669"/>
    <property type="project" value="TreeGrafter"/>
</dbReference>
<dbReference type="GO" id="GO:0005524">
    <property type="term" value="F:ATP binding"/>
    <property type="evidence" value="ECO:0007669"/>
    <property type="project" value="UniProtKB-UniRule"/>
</dbReference>
<dbReference type="PANTHER" id="PTHR11360:SF238">
    <property type="entry name" value="SD10469P"/>
    <property type="match status" value="1"/>
</dbReference>
<dbReference type="Gene3D" id="1.20.1250.20">
    <property type="entry name" value="MFS general substrate transporter like domains"/>
    <property type="match status" value="1"/>
</dbReference>
<dbReference type="SUPFAM" id="SSF103473">
    <property type="entry name" value="MFS general substrate transporter"/>
    <property type="match status" value="1"/>
</dbReference>
<dbReference type="InterPro" id="IPR000719">
    <property type="entry name" value="Prot_kinase_dom"/>
</dbReference>
<dbReference type="Gene3D" id="3.30.200.20">
    <property type="entry name" value="Phosphorylase Kinase, domain 1"/>
    <property type="match status" value="1"/>
</dbReference>
<evidence type="ECO:0000256" key="2">
    <source>
        <dbReference type="ARBA" id="ARBA00022840"/>
    </source>
</evidence>
<feature type="transmembrane region" description="Helical" evidence="5">
    <location>
        <begin position="1373"/>
        <end position="1396"/>
    </location>
</feature>
<keyword evidence="8" id="KW-1185">Reference proteome</keyword>
<feature type="transmembrane region" description="Helical" evidence="5">
    <location>
        <begin position="1494"/>
        <end position="1517"/>
    </location>
</feature>
<dbReference type="CDD" id="cd17352">
    <property type="entry name" value="MFS_MCT_SLC16"/>
    <property type="match status" value="1"/>
</dbReference>
<feature type="compositionally biased region" description="Acidic residues" evidence="4">
    <location>
        <begin position="83"/>
        <end position="93"/>
    </location>
</feature>
<feature type="transmembrane region" description="Helical" evidence="5">
    <location>
        <begin position="1556"/>
        <end position="1578"/>
    </location>
</feature>